<reference evidence="2" key="1">
    <citation type="journal article" date="2021" name="BMC Genomics">
        <title>Chromosome-level genome assembly and manually-curated proteome of model necrotroph Parastagonospora nodorum Sn15 reveals a genome-wide trove of candidate effector homologs, and redundancy of virulence-related functions within an accessory chromosome.</title>
        <authorList>
            <person name="Bertazzoni S."/>
            <person name="Jones D.A.B."/>
            <person name="Phan H.T."/>
            <person name="Tan K.-C."/>
            <person name="Hane J.K."/>
        </authorList>
    </citation>
    <scope>NUCLEOTIDE SEQUENCE [LARGE SCALE GENOMIC DNA]</scope>
    <source>
        <strain evidence="2">SN15 / ATCC MYA-4574 / FGSC 10173)</strain>
    </source>
</reference>
<evidence type="ECO:0000313" key="2">
    <source>
        <dbReference type="Proteomes" id="UP000663193"/>
    </source>
</evidence>
<accession>A0A7U2HYN5</accession>
<name>A0A7U2HYN5_PHANO</name>
<dbReference type="RefSeq" id="XP_001792291.1">
    <property type="nucleotide sequence ID" value="XM_001792239.1"/>
</dbReference>
<dbReference type="VEuPathDB" id="FungiDB:JI435_016550"/>
<dbReference type="KEGG" id="pno:SNOG_01655"/>
<dbReference type="EMBL" id="CP069028">
    <property type="protein sequence ID" value="QRC96765.1"/>
    <property type="molecule type" value="Genomic_DNA"/>
</dbReference>
<sequence length="103" mass="11408">MYPCDTRRSFTALSPVGLLAQAALKMFLPCSGSLRSRITCSPNIPSLGHTSFKLTVNSASKVDMDTIAINAEERLFHKHRLAAVAEHERLLANRYPLPVLQFP</sequence>
<dbReference type="Proteomes" id="UP000663193">
    <property type="component" value="Chromosome 6"/>
</dbReference>
<protein>
    <submittedName>
        <fullName evidence="1">Uncharacterized protein</fullName>
    </submittedName>
</protein>
<organism evidence="1 2">
    <name type="scientific">Phaeosphaeria nodorum (strain SN15 / ATCC MYA-4574 / FGSC 10173)</name>
    <name type="common">Glume blotch fungus</name>
    <name type="synonym">Parastagonospora nodorum</name>
    <dbReference type="NCBI Taxonomy" id="321614"/>
    <lineage>
        <taxon>Eukaryota</taxon>
        <taxon>Fungi</taxon>
        <taxon>Dikarya</taxon>
        <taxon>Ascomycota</taxon>
        <taxon>Pezizomycotina</taxon>
        <taxon>Dothideomycetes</taxon>
        <taxon>Pleosporomycetidae</taxon>
        <taxon>Pleosporales</taxon>
        <taxon>Pleosporineae</taxon>
        <taxon>Phaeosphaeriaceae</taxon>
        <taxon>Parastagonospora</taxon>
    </lineage>
</organism>
<gene>
    <name evidence="1" type="ORF">JI435_016550</name>
</gene>
<keyword evidence="2" id="KW-1185">Reference proteome</keyword>
<dbReference type="AlphaFoldDB" id="A0A7U2HYN5"/>
<proteinExistence type="predicted"/>
<evidence type="ECO:0000313" key="1">
    <source>
        <dbReference type="EMBL" id="QRC96765.1"/>
    </source>
</evidence>